<dbReference type="PIRSF" id="PIRSF020818">
    <property type="entry name" value="PHB_depoly_PhaZ"/>
    <property type="match status" value="1"/>
</dbReference>
<gene>
    <name evidence="2" type="ORF">CHH28_05330</name>
</gene>
<dbReference type="Gene3D" id="3.40.50.1820">
    <property type="entry name" value="alpha/beta hydrolase"/>
    <property type="match status" value="1"/>
</dbReference>
<dbReference type="PANTHER" id="PTHR36837:SF4">
    <property type="entry name" value="BLR0908 PROTEIN"/>
    <property type="match status" value="1"/>
</dbReference>
<keyword evidence="3" id="KW-1185">Reference proteome</keyword>
<dbReference type="PANTHER" id="PTHR36837">
    <property type="entry name" value="POLY(3-HYDROXYALKANOATE) POLYMERASE SUBUNIT PHAC"/>
    <property type="match status" value="1"/>
</dbReference>
<dbReference type="Pfam" id="PF06850">
    <property type="entry name" value="PHB_depo_C"/>
    <property type="match status" value="1"/>
</dbReference>
<dbReference type="InterPro" id="IPR051321">
    <property type="entry name" value="PHA/PHB_synthase"/>
</dbReference>
<accession>A0A222FI97</accession>
<dbReference type="EMBL" id="CP022530">
    <property type="protein sequence ID" value="ASP38141.1"/>
    <property type="molecule type" value="Genomic_DNA"/>
</dbReference>
<name>A0A222FI97_9GAMM</name>
<proteinExistence type="predicted"/>
<evidence type="ECO:0000313" key="3">
    <source>
        <dbReference type="Proteomes" id="UP000202440"/>
    </source>
</evidence>
<dbReference type="InterPro" id="IPR009656">
    <property type="entry name" value="PHB_depo_C"/>
</dbReference>
<dbReference type="InterPro" id="IPR029058">
    <property type="entry name" value="AB_hydrolase_fold"/>
</dbReference>
<evidence type="ECO:0000313" key="2">
    <source>
        <dbReference type="EMBL" id="ASP38141.1"/>
    </source>
</evidence>
<dbReference type="SUPFAM" id="SSF53474">
    <property type="entry name" value="alpha/beta-Hydrolases"/>
    <property type="match status" value="1"/>
</dbReference>
<dbReference type="AlphaFoldDB" id="A0A222FI97"/>
<feature type="domain" description="PHB de-polymerase C-terminal" evidence="1">
    <location>
        <begin position="203"/>
        <end position="404"/>
    </location>
</feature>
<dbReference type="RefSeq" id="WP_094059340.1">
    <property type="nucleotide sequence ID" value="NZ_CP022530.1"/>
</dbReference>
<sequence>MLYQLNAGITRFMQPWHVWARQSRQWLYQPWNPWNASWSMKTLRASVELLERLTDSYDKPEWQLDRVTIKRRKLAIDYQTVVEKPYCDLLHFKRVGFDQAQPKVLLIAPLSGHYATLLRGTVREFLPDHEVYITDWRNARDVPVEQGGFHFDDYVDYLIEFFRYLGPDVHTIAVCQPCVPALVAASVMAERGLPLPRSMALLGGPVDTRISPTEVNDYASGKDLDWFQRNVICQVPHGFAGQGQLVYPGFIQLSGFMSMNLDNHLSKHFKFFNDLIRGDGDSAEAHRAFYNEYLAVMDMPAHYYLETIRRVFLEHQLPRGVLVHRGQTVDLQAIESMALMTIEGELDDITGRGQTASALSLCAKVPVAKKEHLEVEGVGHYGIFNGRRFREDVAPRIKAFMQRHQS</sequence>
<dbReference type="OrthoDB" id="9800634at2"/>
<dbReference type="KEGG" id="bsan:CHH28_05330"/>
<reference evidence="2 3" key="1">
    <citation type="submission" date="2017-07" db="EMBL/GenBank/DDBJ databases">
        <title>Annotated genome sequence of Bacterioplanes sanyensis isolated from Red Sea.</title>
        <authorList>
            <person name="Rehman Z.U."/>
        </authorList>
    </citation>
    <scope>NUCLEOTIDE SEQUENCE [LARGE SCALE GENOMIC DNA]</scope>
    <source>
        <strain evidence="2 3">NV9</strain>
    </source>
</reference>
<dbReference type="Proteomes" id="UP000202440">
    <property type="component" value="Chromosome"/>
</dbReference>
<organism evidence="2 3">
    <name type="scientific">Bacterioplanes sanyensis</name>
    <dbReference type="NCBI Taxonomy" id="1249553"/>
    <lineage>
        <taxon>Bacteria</taxon>
        <taxon>Pseudomonadati</taxon>
        <taxon>Pseudomonadota</taxon>
        <taxon>Gammaproteobacteria</taxon>
        <taxon>Oceanospirillales</taxon>
        <taxon>Oceanospirillaceae</taxon>
        <taxon>Bacterioplanes</taxon>
    </lineage>
</organism>
<dbReference type="NCBIfam" id="TIGR01849">
    <property type="entry name" value="PHB_depoly_PhaZ"/>
    <property type="match status" value="1"/>
</dbReference>
<evidence type="ECO:0000259" key="1">
    <source>
        <dbReference type="Pfam" id="PF06850"/>
    </source>
</evidence>
<protein>
    <submittedName>
        <fullName evidence="2">Poly(3-hydroxybutyrate) depolymerase</fullName>
    </submittedName>
</protein>
<dbReference type="InterPro" id="IPR010915">
    <property type="entry name" value="PHB_depoly_PhaZ"/>
</dbReference>